<evidence type="ECO:0000313" key="7">
    <source>
        <dbReference type="Proteomes" id="UP000279089"/>
    </source>
</evidence>
<comment type="catalytic activity">
    <reaction evidence="5">
        <text>(6S)-5-formyl-5,6,7,8-tetrahydrofolate + ATP = (6R)-5,10-methenyltetrahydrofolate + ADP + phosphate</text>
        <dbReference type="Rhea" id="RHEA:10488"/>
        <dbReference type="ChEBI" id="CHEBI:30616"/>
        <dbReference type="ChEBI" id="CHEBI:43474"/>
        <dbReference type="ChEBI" id="CHEBI:57455"/>
        <dbReference type="ChEBI" id="CHEBI:57457"/>
        <dbReference type="ChEBI" id="CHEBI:456216"/>
        <dbReference type="EC" id="6.3.3.2"/>
    </reaction>
</comment>
<organism evidence="6 7">
    <name type="scientific">Chitinophaga barathri</name>
    <dbReference type="NCBI Taxonomy" id="1647451"/>
    <lineage>
        <taxon>Bacteria</taxon>
        <taxon>Pseudomonadati</taxon>
        <taxon>Bacteroidota</taxon>
        <taxon>Chitinophagia</taxon>
        <taxon>Chitinophagales</taxon>
        <taxon>Chitinophagaceae</taxon>
        <taxon>Chitinophaga</taxon>
    </lineage>
</organism>
<accession>A0A3N4MFE5</accession>
<evidence type="ECO:0000313" key="6">
    <source>
        <dbReference type="EMBL" id="RPD42732.1"/>
    </source>
</evidence>
<evidence type="ECO:0000256" key="5">
    <source>
        <dbReference type="RuleBase" id="RU361279"/>
    </source>
</evidence>
<feature type="binding site" evidence="4">
    <location>
        <position position="57"/>
    </location>
    <ligand>
        <name>substrate</name>
    </ligand>
</feature>
<dbReference type="InterPro" id="IPR024185">
    <property type="entry name" value="FTHF_cligase-like_sf"/>
</dbReference>
<proteinExistence type="inferred from homology"/>
<dbReference type="EC" id="6.3.3.2" evidence="5"/>
<protein>
    <recommendedName>
        <fullName evidence="5">5-formyltetrahydrofolate cyclo-ligase</fullName>
        <ecNumber evidence="5">6.3.3.2</ecNumber>
    </recommendedName>
</protein>
<evidence type="ECO:0000256" key="2">
    <source>
        <dbReference type="ARBA" id="ARBA00022741"/>
    </source>
</evidence>
<evidence type="ECO:0000256" key="4">
    <source>
        <dbReference type="PIRSR" id="PIRSR006806-1"/>
    </source>
</evidence>
<dbReference type="SUPFAM" id="SSF100950">
    <property type="entry name" value="NagB/RpiA/CoA transferase-like"/>
    <property type="match status" value="1"/>
</dbReference>
<reference evidence="7" key="1">
    <citation type="submission" date="2018-11" db="EMBL/GenBank/DDBJ databases">
        <title>Chitinophaga lutea sp.nov., isolate from arsenic contaminated soil.</title>
        <authorList>
            <person name="Zong Y."/>
        </authorList>
    </citation>
    <scope>NUCLEOTIDE SEQUENCE [LARGE SCALE GENOMIC DNA]</scope>
    <source>
        <strain evidence="7">YLT18</strain>
    </source>
</reference>
<dbReference type="InterPro" id="IPR037171">
    <property type="entry name" value="NagB/RpiA_transferase-like"/>
</dbReference>
<keyword evidence="6" id="KW-0436">Ligase</keyword>
<gene>
    <name evidence="6" type="ORF">EG028_00080</name>
</gene>
<feature type="binding site" evidence="4">
    <location>
        <begin position="5"/>
        <end position="9"/>
    </location>
    <ligand>
        <name>ATP</name>
        <dbReference type="ChEBI" id="CHEBI:30616"/>
    </ligand>
</feature>
<evidence type="ECO:0000256" key="3">
    <source>
        <dbReference type="ARBA" id="ARBA00022840"/>
    </source>
</evidence>
<keyword evidence="5" id="KW-0479">Metal-binding</keyword>
<dbReference type="GO" id="GO:0009396">
    <property type="term" value="P:folic acid-containing compound biosynthetic process"/>
    <property type="evidence" value="ECO:0007669"/>
    <property type="project" value="TreeGrafter"/>
</dbReference>
<dbReference type="GO" id="GO:0035999">
    <property type="term" value="P:tetrahydrofolate interconversion"/>
    <property type="evidence" value="ECO:0007669"/>
    <property type="project" value="TreeGrafter"/>
</dbReference>
<evidence type="ECO:0000256" key="1">
    <source>
        <dbReference type="ARBA" id="ARBA00010638"/>
    </source>
</evidence>
<dbReference type="PANTHER" id="PTHR23407:SF1">
    <property type="entry name" value="5-FORMYLTETRAHYDROFOLATE CYCLO-LIGASE"/>
    <property type="match status" value="1"/>
</dbReference>
<keyword evidence="3 4" id="KW-0067">ATP-binding</keyword>
<dbReference type="RefSeq" id="WP_120514015.1">
    <property type="nucleotide sequence ID" value="NZ_QXZY01000001.1"/>
</dbReference>
<dbReference type="GO" id="GO:0030272">
    <property type="term" value="F:5-formyltetrahydrofolate cyclo-ligase activity"/>
    <property type="evidence" value="ECO:0007669"/>
    <property type="project" value="UniProtKB-EC"/>
</dbReference>
<dbReference type="GO" id="GO:0005524">
    <property type="term" value="F:ATP binding"/>
    <property type="evidence" value="ECO:0007669"/>
    <property type="project" value="UniProtKB-KW"/>
</dbReference>
<dbReference type="GO" id="GO:0046872">
    <property type="term" value="F:metal ion binding"/>
    <property type="evidence" value="ECO:0007669"/>
    <property type="project" value="UniProtKB-KW"/>
</dbReference>
<feature type="binding site" evidence="4">
    <location>
        <begin position="136"/>
        <end position="144"/>
    </location>
    <ligand>
        <name>ATP</name>
        <dbReference type="ChEBI" id="CHEBI:30616"/>
    </ligand>
</feature>
<feature type="binding site" evidence="4">
    <location>
        <position position="50"/>
    </location>
    <ligand>
        <name>substrate</name>
    </ligand>
</feature>
<keyword evidence="7" id="KW-1185">Reference proteome</keyword>
<dbReference type="Proteomes" id="UP000279089">
    <property type="component" value="Unassembled WGS sequence"/>
</dbReference>
<comment type="caution">
    <text evidence="6">The sequence shown here is derived from an EMBL/GenBank/DDBJ whole genome shotgun (WGS) entry which is preliminary data.</text>
</comment>
<dbReference type="OrthoDB" id="9801938at2"/>
<dbReference type="PIRSF" id="PIRSF006806">
    <property type="entry name" value="FTHF_cligase"/>
    <property type="match status" value="1"/>
</dbReference>
<keyword evidence="5" id="KW-0460">Magnesium</keyword>
<dbReference type="EMBL" id="RMBX01000001">
    <property type="protein sequence ID" value="RPD42732.1"/>
    <property type="molecule type" value="Genomic_DNA"/>
</dbReference>
<dbReference type="NCBIfam" id="TIGR02727">
    <property type="entry name" value="MTHFS_bact"/>
    <property type="match status" value="1"/>
</dbReference>
<dbReference type="InterPro" id="IPR002698">
    <property type="entry name" value="FTHF_cligase"/>
</dbReference>
<name>A0A3N4MFE5_9BACT</name>
<dbReference type="Gene3D" id="3.40.50.10420">
    <property type="entry name" value="NagB/RpiA/CoA transferase-like"/>
    <property type="match status" value="1"/>
</dbReference>
<dbReference type="AlphaFoldDB" id="A0A3N4MFE5"/>
<comment type="similarity">
    <text evidence="1 5">Belongs to the 5-formyltetrahydrofolate cyclo-ligase family.</text>
</comment>
<comment type="cofactor">
    <cofactor evidence="5">
        <name>Mg(2+)</name>
        <dbReference type="ChEBI" id="CHEBI:18420"/>
    </cofactor>
</comment>
<keyword evidence="2 4" id="KW-0547">Nucleotide-binding</keyword>
<dbReference type="Pfam" id="PF01812">
    <property type="entry name" value="5-FTHF_cyc-lig"/>
    <property type="match status" value="1"/>
</dbReference>
<sequence length="194" mass="21831">MPLYKKDIRKDYLAKRLAMSEEEAAQLNASLLEHCRELTLGTPSFIHLFLPIAAKKEVDTFPLADWLKRQYPGVQLVLSRSYLATGSMQHFRWDDATRLVHNSYGIPEPESGELVAPQDIDVVFVPMLAFDKTGQRVGYGKGMYDTFLQQCRPDVKAIGLCLFDPLPEPVADVYRGDVPMETVVTPGGIFYFSA</sequence>
<dbReference type="PANTHER" id="PTHR23407">
    <property type="entry name" value="ATPASE INHIBITOR/5-FORMYLTETRAHYDROFOLATE CYCLO-LIGASE"/>
    <property type="match status" value="1"/>
</dbReference>